<sequence>MVDYPLPGDYEGLYAPAKDLILLDVRLSPVQRRCVLAHEISHAKHRDLGCRCDRWTERRADMEASALLIDPLEYAFAESVYGQNVHGIAVELGVMPWVVGAYREWLHDHGTLVIQ</sequence>
<evidence type="ECO:0000259" key="1">
    <source>
        <dbReference type="Pfam" id="PF06114"/>
    </source>
</evidence>
<dbReference type="Proteomes" id="UP000292382">
    <property type="component" value="Unassembled WGS sequence"/>
</dbReference>
<accession>A0A4Q5AQH6</accession>
<evidence type="ECO:0000313" key="3">
    <source>
        <dbReference type="Proteomes" id="UP000292382"/>
    </source>
</evidence>
<comment type="caution">
    <text evidence="2">The sequence shown here is derived from an EMBL/GenBank/DDBJ whole genome shotgun (WGS) entry which is preliminary data.</text>
</comment>
<reference evidence="2 3" key="1">
    <citation type="submission" date="2018-12" db="EMBL/GenBank/DDBJ databases">
        <title>Unveiling genomic diversity among members of the Bifidobacterium pseudolongum species, a widely distributed gut commensal of the animal kingdom.</title>
        <authorList>
            <person name="Lugli G.A."/>
            <person name="Duranti S."/>
            <person name="Albert K."/>
            <person name="Mancabelli L."/>
            <person name="Napoli S."/>
            <person name="Viappiani A."/>
            <person name="Anzalone R."/>
            <person name="Longhi G."/>
            <person name="Milani C."/>
            <person name="Turroni F."/>
            <person name="Alessandri G."/>
            <person name="Sela D.A."/>
            <person name="Van Sinderen D."/>
            <person name="Ventura M."/>
        </authorList>
    </citation>
    <scope>NUCLEOTIDE SEQUENCE [LARGE SCALE GENOMIC DNA]</scope>
    <source>
        <strain evidence="2 3">2003B</strain>
    </source>
</reference>
<dbReference type="AlphaFoldDB" id="A0A4Q5AQH6"/>
<name>A0A4Q5AQH6_9BIFI</name>
<dbReference type="Pfam" id="PF06114">
    <property type="entry name" value="Peptidase_M78"/>
    <property type="match status" value="1"/>
</dbReference>
<dbReference type="EMBL" id="RYUW01000014">
    <property type="protein sequence ID" value="RYQ36071.1"/>
    <property type="molecule type" value="Genomic_DNA"/>
</dbReference>
<dbReference type="RefSeq" id="WP_242505413.1">
    <property type="nucleotide sequence ID" value="NZ_RYUW01000014.1"/>
</dbReference>
<feature type="domain" description="IrrE N-terminal-like" evidence="1">
    <location>
        <begin position="18"/>
        <end position="94"/>
    </location>
</feature>
<gene>
    <name evidence="2" type="ORF">PG2003B_1163</name>
</gene>
<evidence type="ECO:0000313" key="2">
    <source>
        <dbReference type="EMBL" id="RYQ36071.1"/>
    </source>
</evidence>
<dbReference type="InterPro" id="IPR010359">
    <property type="entry name" value="IrrE_HExxH"/>
</dbReference>
<proteinExistence type="predicted"/>
<organism evidence="2 3">
    <name type="scientific">Bifidobacterium pseudolongum subsp. globosum</name>
    <dbReference type="NCBI Taxonomy" id="1690"/>
    <lineage>
        <taxon>Bacteria</taxon>
        <taxon>Bacillati</taxon>
        <taxon>Actinomycetota</taxon>
        <taxon>Actinomycetes</taxon>
        <taxon>Bifidobacteriales</taxon>
        <taxon>Bifidobacteriaceae</taxon>
        <taxon>Bifidobacterium</taxon>
    </lineage>
</organism>
<protein>
    <recommendedName>
        <fullName evidence="1">IrrE N-terminal-like domain-containing protein</fullName>
    </recommendedName>
</protein>